<evidence type="ECO:0000313" key="3">
    <source>
        <dbReference type="Proteomes" id="UP000078546"/>
    </source>
</evidence>
<proteinExistence type="predicted"/>
<evidence type="ECO:0000313" key="1">
    <source>
        <dbReference type="EMBL" id="SBS94011.1"/>
    </source>
</evidence>
<evidence type="ECO:0000313" key="4">
    <source>
        <dbReference type="Proteomes" id="UP000078560"/>
    </source>
</evidence>
<dbReference type="EMBL" id="FLQU01001685">
    <property type="protein sequence ID" value="SBS94011.1"/>
    <property type="molecule type" value="Genomic_DNA"/>
</dbReference>
<dbReference type="EMBL" id="FLQV01003308">
    <property type="protein sequence ID" value="SBT02338.1"/>
    <property type="molecule type" value="Genomic_DNA"/>
</dbReference>
<dbReference type="Proteomes" id="UP000078546">
    <property type="component" value="Unassembled WGS sequence"/>
</dbReference>
<evidence type="ECO:0000313" key="2">
    <source>
        <dbReference type="EMBL" id="SBT02338.1"/>
    </source>
</evidence>
<organism evidence="1 4">
    <name type="scientific">Plasmodium ovale curtisi</name>
    <dbReference type="NCBI Taxonomy" id="864141"/>
    <lineage>
        <taxon>Eukaryota</taxon>
        <taxon>Sar</taxon>
        <taxon>Alveolata</taxon>
        <taxon>Apicomplexa</taxon>
        <taxon>Aconoidasida</taxon>
        <taxon>Haemosporida</taxon>
        <taxon>Plasmodiidae</taxon>
        <taxon>Plasmodium</taxon>
        <taxon>Plasmodium (Plasmodium)</taxon>
    </lineage>
</organism>
<dbReference type="Proteomes" id="UP000078560">
    <property type="component" value="Unassembled WGS sequence"/>
</dbReference>
<gene>
    <name evidence="2" type="ORF">POVCU1_075770</name>
    <name evidence="1" type="ORF">POVCU2_0085430</name>
</gene>
<sequence>MSTFKYKFADSGCIYLSYWIHDNVLKENKYGYYTSTFYQSFCEAYSYFLETDMYQNQIEVTEEYVLKNLETLESLYSNFEALKNKKNSG</sequence>
<protein>
    <submittedName>
        <fullName evidence="1">PIR Superfamily Protein</fullName>
    </submittedName>
</protein>
<dbReference type="AlphaFoldDB" id="A0A1A8WM89"/>
<reference evidence="1" key="2">
    <citation type="submission" date="2016-05" db="EMBL/GenBank/DDBJ databases">
        <authorList>
            <person name="Lavstsen T."/>
            <person name="Jespersen J.S."/>
        </authorList>
    </citation>
    <scope>NUCLEOTIDE SEQUENCE [LARGE SCALE GENOMIC DNA]</scope>
</reference>
<accession>A0A1A8WM89</accession>
<reference evidence="3 4" key="1">
    <citation type="submission" date="2016-05" db="EMBL/GenBank/DDBJ databases">
        <authorList>
            <person name="Naeem Raeece"/>
        </authorList>
    </citation>
    <scope>NUCLEOTIDE SEQUENCE [LARGE SCALE GENOMIC DNA]</scope>
</reference>
<name>A0A1A8WM89_PLAOA</name>